<dbReference type="InterPro" id="IPR010721">
    <property type="entry name" value="UstE-like"/>
</dbReference>
<dbReference type="AlphaFoldDB" id="A0AAW1P9W5"/>
<proteinExistence type="predicted"/>
<gene>
    <name evidence="2" type="ORF">WJX72_008714</name>
</gene>
<keyword evidence="3" id="KW-1185">Reference proteome</keyword>
<feature type="transmembrane region" description="Helical" evidence="1">
    <location>
        <begin position="238"/>
        <end position="261"/>
    </location>
</feature>
<evidence type="ECO:0000313" key="3">
    <source>
        <dbReference type="Proteomes" id="UP001489004"/>
    </source>
</evidence>
<sequence length="283" mass="32580">MTIAVEDSELPSIEDRCLSSWNSFQSSHTSWCKHWALQPVPLVNLVFFLNVCVLFWAISLVQKSTWLIDIYWTIIPPLIAHFYRAHPAATYQTLRSVVCLALTWVWSIRLTHSYLRREKWQLGVREDWRYADMREQYGLHWWWLSFFLVYLVQQVMLVGVTLPLAAVHSSTAGWRWLDNAAIAVCVTGLLCAYFADNQLHSFVEGNVERKKLGKPALPLLDTGLWRYSRHPNYFGEQLWWWGLGLFAVSVGQPYMLVGALFNSACLVEGLPVVGARAVTQDSE</sequence>
<protein>
    <recommendedName>
        <fullName evidence="4">Steroid 5-alpha reductase C-terminal domain-containing protein</fullName>
    </recommendedName>
</protein>
<reference evidence="2 3" key="1">
    <citation type="journal article" date="2024" name="Nat. Commun.">
        <title>Phylogenomics reveals the evolutionary origins of lichenization in chlorophyte algae.</title>
        <authorList>
            <person name="Puginier C."/>
            <person name="Libourel C."/>
            <person name="Otte J."/>
            <person name="Skaloud P."/>
            <person name="Haon M."/>
            <person name="Grisel S."/>
            <person name="Petersen M."/>
            <person name="Berrin J.G."/>
            <person name="Delaux P.M."/>
            <person name="Dal Grande F."/>
            <person name="Keller J."/>
        </authorList>
    </citation>
    <scope>NUCLEOTIDE SEQUENCE [LARGE SCALE GENOMIC DNA]</scope>
    <source>
        <strain evidence="2 3">SAG 2043</strain>
    </source>
</reference>
<evidence type="ECO:0000313" key="2">
    <source>
        <dbReference type="EMBL" id="KAK9804852.1"/>
    </source>
</evidence>
<feature type="transmembrane region" description="Helical" evidence="1">
    <location>
        <begin position="176"/>
        <end position="195"/>
    </location>
</feature>
<dbReference type="Pfam" id="PF06966">
    <property type="entry name" value="DUF1295"/>
    <property type="match status" value="1"/>
</dbReference>
<dbReference type="EMBL" id="JALJOR010000017">
    <property type="protein sequence ID" value="KAK9804852.1"/>
    <property type="molecule type" value="Genomic_DNA"/>
</dbReference>
<dbReference type="PROSITE" id="PS50244">
    <property type="entry name" value="S5A_REDUCTASE"/>
    <property type="match status" value="1"/>
</dbReference>
<accession>A0AAW1P9W5</accession>
<feature type="transmembrane region" description="Helical" evidence="1">
    <location>
        <begin position="141"/>
        <end position="164"/>
    </location>
</feature>
<evidence type="ECO:0000256" key="1">
    <source>
        <dbReference type="SAM" id="Phobius"/>
    </source>
</evidence>
<organism evidence="2 3">
    <name type="scientific">[Myrmecia] bisecta</name>
    <dbReference type="NCBI Taxonomy" id="41462"/>
    <lineage>
        <taxon>Eukaryota</taxon>
        <taxon>Viridiplantae</taxon>
        <taxon>Chlorophyta</taxon>
        <taxon>core chlorophytes</taxon>
        <taxon>Trebouxiophyceae</taxon>
        <taxon>Trebouxiales</taxon>
        <taxon>Trebouxiaceae</taxon>
        <taxon>Myrmecia</taxon>
    </lineage>
</organism>
<keyword evidence="1" id="KW-0472">Membrane</keyword>
<feature type="transmembrane region" description="Helical" evidence="1">
    <location>
        <begin position="42"/>
        <end position="60"/>
    </location>
</feature>
<dbReference type="GO" id="GO:0016020">
    <property type="term" value="C:membrane"/>
    <property type="evidence" value="ECO:0007669"/>
    <property type="project" value="TreeGrafter"/>
</dbReference>
<evidence type="ECO:0008006" key="4">
    <source>
        <dbReference type="Google" id="ProtNLM"/>
    </source>
</evidence>
<keyword evidence="1" id="KW-1133">Transmembrane helix</keyword>
<dbReference type="Proteomes" id="UP001489004">
    <property type="component" value="Unassembled WGS sequence"/>
</dbReference>
<dbReference type="Gene3D" id="1.20.120.1630">
    <property type="match status" value="1"/>
</dbReference>
<comment type="caution">
    <text evidence="2">The sequence shown here is derived from an EMBL/GenBank/DDBJ whole genome shotgun (WGS) entry which is preliminary data.</text>
</comment>
<dbReference type="PANTHER" id="PTHR32251:SF23">
    <property type="entry name" value="3-OXO-5-ALPHA-STEROID 4-DEHYDROGENASE (DUF1295)"/>
    <property type="match status" value="1"/>
</dbReference>
<dbReference type="PANTHER" id="PTHR32251">
    <property type="entry name" value="3-OXO-5-ALPHA-STEROID 4-DEHYDROGENASE"/>
    <property type="match status" value="1"/>
</dbReference>
<name>A0AAW1P9W5_9CHLO</name>
<keyword evidence="1" id="KW-0812">Transmembrane</keyword>